<dbReference type="SUPFAM" id="SSF51430">
    <property type="entry name" value="NAD(P)-linked oxidoreductase"/>
    <property type="match status" value="1"/>
</dbReference>
<organism evidence="2 3">
    <name type="scientific">Cryptosporangium japonicum</name>
    <dbReference type="NCBI Taxonomy" id="80872"/>
    <lineage>
        <taxon>Bacteria</taxon>
        <taxon>Bacillati</taxon>
        <taxon>Actinomycetota</taxon>
        <taxon>Actinomycetes</taxon>
        <taxon>Cryptosporangiales</taxon>
        <taxon>Cryptosporangiaceae</taxon>
        <taxon>Cryptosporangium</taxon>
    </lineage>
</organism>
<dbReference type="InterPro" id="IPR023210">
    <property type="entry name" value="NADP_OxRdtase_dom"/>
</dbReference>
<evidence type="ECO:0000259" key="1">
    <source>
        <dbReference type="Pfam" id="PF00248"/>
    </source>
</evidence>
<dbReference type="Pfam" id="PF00248">
    <property type="entry name" value="Aldo_ket_red"/>
    <property type="match status" value="1"/>
</dbReference>
<accession>A0ABN0U7R4</accession>
<keyword evidence="3" id="KW-1185">Reference proteome</keyword>
<dbReference type="PANTHER" id="PTHR42686:SF1">
    <property type="entry name" value="GH17980P-RELATED"/>
    <property type="match status" value="1"/>
</dbReference>
<evidence type="ECO:0000313" key="2">
    <source>
        <dbReference type="EMBL" id="GAA0241471.1"/>
    </source>
</evidence>
<gene>
    <name evidence="2" type="ORF">GCM10009539_28580</name>
</gene>
<protein>
    <submittedName>
        <fullName evidence="2">Aldo/keto reductase</fullName>
    </submittedName>
</protein>
<evidence type="ECO:0000313" key="3">
    <source>
        <dbReference type="Proteomes" id="UP001500967"/>
    </source>
</evidence>
<name>A0ABN0U7R4_9ACTN</name>
<reference evidence="2 3" key="1">
    <citation type="journal article" date="2019" name="Int. J. Syst. Evol. Microbiol.">
        <title>The Global Catalogue of Microorganisms (GCM) 10K type strain sequencing project: providing services to taxonomists for standard genome sequencing and annotation.</title>
        <authorList>
            <consortium name="The Broad Institute Genomics Platform"/>
            <consortium name="The Broad Institute Genome Sequencing Center for Infectious Disease"/>
            <person name="Wu L."/>
            <person name="Ma J."/>
        </authorList>
    </citation>
    <scope>NUCLEOTIDE SEQUENCE [LARGE SCALE GENOMIC DNA]</scope>
    <source>
        <strain evidence="2 3">JCM 10425</strain>
    </source>
</reference>
<dbReference type="PANTHER" id="PTHR42686">
    <property type="entry name" value="GH17980P-RELATED"/>
    <property type="match status" value="1"/>
</dbReference>
<dbReference type="EMBL" id="BAAAGX010000010">
    <property type="protein sequence ID" value="GAA0241471.1"/>
    <property type="molecule type" value="Genomic_DNA"/>
</dbReference>
<sequence length="331" mass="35127">MIPGALGLGGAPFGNFAAAMDDETARRTLDRAWDRGIRYFDTAPHYGLGLSERRLGAALRRRPRDEFVVSTKVGRLLVPRVPPRASDDDGFLVPGDLERRWDFTAEGVERSLGESLERLGLDAVDVLYAHDPDQAWASAAREALASLARLKRAGLVSAIGIGTNSTAGLATLVDEGLVDVIMLANRYSLLDHSALETVLEPARKAGVTVVAVGVFATGLLSTARPAAGATFDYRPADAAVLARTRRIAEICADHLVELPVAALAFPLLHPAVTAVAVGMRSPEEVDENVERFAVDVPPGLWRDLVSAGFLPAGAVPTRSPRDRPGDAAATS</sequence>
<feature type="domain" description="NADP-dependent oxidoreductase" evidence="1">
    <location>
        <begin position="6"/>
        <end position="294"/>
    </location>
</feature>
<dbReference type="Proteomes" id="UP001500967">
    <property type="component" value="Unassembled WGS sequence"/>
</dbReference>
<comment type="caution">
    <text evidence="2">The sequence shown here is derived from an EMBL/GenBank/DDBJ whole genome shotgun (WGS) entry which is preliminary data.</text>
</comment>
<dbReference type="InterPro" id="IPR036812">
    <property type="entry name" value="NAD(P)_OxRdtase_dom_sf"/>
</dbReference>
<dbReference type="Gene3D" id="3.20.20.100">
    <property type="entry name" value="NADP-dependent oxidoreductase domain"/>
    <property type="match status" value="1"/>
</dbReference>
<dbReference type="CDD" id="cd19152">
    <property type="entry name" value="AKR_AKR15A"/>
    <property type="match status" value="1"/>
</dbReference>
<proteinExistence type="predicted"/>
<dbReference type="InterPro" id="IPR020471">
    <property type="entry name" value="AKR"/>
</dbReference>
<dbReference type="RefSeq" id="WP_344649285.1">
    <property type="nucleotide sequence ID" value="NZ_BAAAGX010000010.1"/>
</dbReference>